<evidence type="ECO:0000256" key="1">
    <source>
        <dbReference type="ARBA" id="ARBA00022676"/>
    </source>
</evidence>
<name>A0AAN2F9K1_ENTAG</name>
<dbReference type="EMBL" id="OW970315">
    <property type="protein sequence ID" value="CAH6152983.1"/>
    <property type="molecule type" value="Genomic_DNA"/>
</dbReference>
<dbReference type="SUPFAM" id="SSF53756">
    <property type="entry name" value="UDP-Glycosyltransferase/glycogen phosphorylase"/>
    <property type="match status" value="1"/>
</dbReference>
<gene>
    <name evidence="5" type="ORF">DAPPPG734_00710</name>
</gene>
<dbReference type="AlphaFoldDB" id="A0AAN2F9K1"/>
<evidence type="ECO:0000259" key="4">
    <source>
        <dbReference type="Pfam" id="PF13439"/>
    </source>
</evidence>
<evidence type="ECO:0000313" key="6">
    <source>
        <dbReference type="Proteomes" id="UP001158961"/>
    </source>
</evidence>
<dbReference type="PANTHER" id="PTHR12526:SF629">
    <property type="entry name" value="TEICHURONIC ACID BIOSYNTHESIS GLYCOSYLTRANSFERASE TUAH-RELATED"/>
    <property type="match status" value="1"/>
</dbReference>
<dbReference type="GO" id="GO:0016757">
    <property type="term" value="F:glycosyltransferase activity"/>
    <property type="evidence" value="ECO:0007669"/>
    <property type="project" value="UniProtKB-KW"/>
</dbReference>
<proteinExistence type="predicted"/>
<dbReference type="CDD" id="cd03811">
    <property type="entry name" value="GT4_GT28_WabH-like"/>
    <property type="match status" value="1"/>
</dbReference>
<dbReference type="InterPro" id="IPR028098">
    <property type="entry name" value="Glyco_trans_4-like_N"/>
</dbReference>
<evidence type="ECO:0000256" key="2">
    <source>
        <dbReference type="ARBA" id="ARBA00022679"/>
    </source>
</evidence>
<dbReference type="Gene3D" id="3.40.50.2000">
    <property type="entry name" value="Glycogen Phosphorylase B"/>
    <property type="match status" value="2"/>
</dbReference>
<keyword evidence="2" id="KW-0808">Transferase</keyword>
<accession>A0AAN2F9K1</accession>
<reference evidence="5" key="1">
    <citation type="submission" date="2022-05" db="EMBL/GenBank/DDBJ databases">
        <authorList>
            <person name="Pothier F. J."/>
        </authorList>
    </citation>
    <scope>NUCLEOTIDE SEQUENCE</scope>
    <source>
        <strain evidence="5">DAPP-PG734</strain>
    </source>
</reference>
<dbReference type="Proteomes" id="UP001158961">
    <property type="component" value="Chromosome"/>
</dbReference>
<dbReference type="PANTHER" id="PTHR12526">
    <property type="entry name" value="GLYCOSYLTRANSFERASE"/>
    <property type="match status" value="1"/>
</dbReference>
<dbReference type="Pfam" id="PF13439">
    <property type="entry name" value="Glyco_transf_4"/>
    <property type="match status" value="1"/>
</dbReference>
<dbReference type="GO" id="GO:1901135">
    <property type="term" value="P:carbohydrate derivative metabolic process"/>
    <property type="evidence" value="ECO:0007669"/>
    <property type="project" value="UniProtKB-ARBA"/>
</dbReference>
<feature type="domain" description="Glycosyl transferase family 1" evidence="3">
    <location>
        <begin position="245"/>
        <end position="412"/>
    </location>
</feature>
<dbReference type="InterPro" id="IPR001296">
    <property type="entry name" value="Glyco_trans_1"/>
</dbReference>
<evidence type="ECO:0000313" key="5">
    <source>
        <dbReference type="EMBL" id="CAH6152983.1"/>
    </source>
</evidence>
<feature type="domain" description="Glycosyltransferase subfamily 4-like N-terminal" evidence="4">
    <location>
        <begin position="49"/>
        <end position="237"/>
    </location>
</feature>
<protein>
    <submittedName>
        <fullName evidence="5">Glycogen synthase</fullName>
    </submittedName>
</protein>
<dbReference type="Pfam" id="PF00534">
    <property type="entry name" value="Glycos_transf_1"/>
    <property type="match status" value="1"/>
</dbReference>
<sequence>MLSVQLSVHLYAEITIILGRAITCCAGTVIGMTIIKQKILLLDNGREWGGGTNSMLELLKRIDRQKFDITCCFYHNYSRGNDETIEATLNALAIPVFFIPQIRQPRWAKFVKEVARALLFFNKKLKKRAIDQIDTHWRIMPNASKINSLLQLGKFDTLYMNNQPSTNVEGYLAARSLDVAVVQHCRIDPVLEPRLVSMVNQDCQAIIAVSQGVNNTLRSHGVDAERCFTVNNAIDIHQPLPDRLEVRQRFKLSPSTFVFGTIGSLILRKSNHHILQALGRFKRANPDADWKMVVVGAGPELQHLLQLATAENIQQHVVFTGFQNNALDYLTAFDAFILASRSEGLPRVVLEAMLVNTAVVGSRVVGTAELISHDETGLLFDYGNVVQLTQHLTALWQDADLRQRLINAAAKRVREQYAIETYISGVENILQSVVKKKPHA</sequence>
<organism evidence="5 6">
    <name type="scientific">Enterobacter agglomerans</name>
    <name type="common">Erwinia herbicola</name>
    <name type="synonym">Pantoea agglomerans</name>
    <dbReference type="NCBI Taxonomy" id="549"/>
    <lineage>
        <taxon>Bacteria</taxon>
        <taxon>Pseudomonadati</taxon>
        <taxon>Pseudomonadota</taxon>
        <taxon>Gammaproteobacteria</taxon>
        <taxon>Enterobacterales</taxon>
        <taxon>Erwiniaceae</taxon>
        <taxon>Pantoea</taxon>
        <taxon>Pantoea agglomerans group</taxon>
    </lineage>
</organism>
<evidence type="ECO:0000259" key="3">
    <source>
        <dbReference type="Pfam" id="PF00534"/>
    </source>
</evidence>
<keyword evidence="1" id="KW-0328">Glycosyltransferase</keyword>